<evidence type="ECO:0000256" key="1">
    <source>
        <dbReference type="ARBA" id="ARBA00000430"/>
    </source>
</evidence>
<keyword evidence="5" id="KW-0964">Secreted</keyword>
<evidence type="ECO:0000256" key="8">
    <source>
        <dbReference type="ARBA" id="ARBA00022750"/>
    </source>
</evidence>
<feature type="disulfide bond" evidence="14">
    <location>
        <begin position="73"/>
        <end position="80"/>
    </location>
</feature>
<evidence type="ECO:0000256" key="9">
    <source>
        <dbReference type="ARBA" id="ARBA00022801"/>
    </source>
</evidence>
<proteinExistence type="inferred from homology"/>
<dbReference type="ExpressionAtlas" id="F6XDR4">
    <property type="expression patterns" value="baseline"/>
</dbReference>
<keyword evidence="9 15" id="KW-0378">Hydrolase</keyword>
<keyword evidence="7" id="KW-0732">Signal</keyword>
<evidence type="ECO:0000256" key="2">
    <source>
        <dbReference type="ARBA" id="ARBA00004613"/>
    </source>
</evidence>
<dbReference type="HOGENOM" id="CLU_013253_3_3_1"/>
<protein>
    <recommendedName>
        <fullName evidence="4">renin</fullName>
        <ecNumber evidence="4">3.4.23.15</ecNumber>
    </recommendedName>
    <alternativeName>
        <fullName evidence="12">Angiotensinogenase</fullName>
    </alternativeName>
</protein>
<dbReference type="PROSITE" id="PS51767">
    <property type="entry name" value="PEPTIDASE_A1"/>
    <property type="match status" value="1"/>
</dbReference>
<comment type="subcellular location">
    <subcellularLocation>
        <location evidence="2">Secreted</location>
    </subcellularLocation>
</comment>
<evidence type="ECO:0000256" key="5">
    <source>
        <dbReference type="ARBA" id="ARBA00022525"/>
    </source>
</evidence>
<keyword evidence="11 14" id="KW-1015">Disulfide bond</keyword>
<dbReference type="GO" id="GO:0005615">
    <property type="term" value="C:extracellular space"/>
    <property type="evidence" value="ECO:0007669"/>
    <property type="project" value="UniProtKB-ARBA"/>
</dbReference>
<dbReference type="FunFam" id="2.40.70.10:FF:000315">
    <property type="match status" value="1"/>
</dbReference>
<dbReference type="PANTHER" id="PTHR47966:SF24">
    <property type="entry name" value="RENIN"/>
    <property type="match status" value="1"/>
</dbReference>
<evidence type="ECO:0000256" key="11">
    <source>
        <dbReference type="ARBA" id="ARBA00023157"/>
    </source>
</evidence>
<evidence type="ECO:0000256" key="7">
    <source>
        <dbReference type="ARBA" id="ARBA00022729"/>
    </source>
</evidence>
<accession>F6XDR4</accession>
<evidence type="ECO:0000313" key="17">
    <source>
        <dbReference type="Ensembl" id="ENSMODP00000038479.3"/>
    </source>
</evidence>
<keyword evidence="10" id="KW-0865">Zymogen</keyword>
<comment type="catalytic activity">
    <reaction evidence="1">
        <text>Cleavage of Leu-|-Xaa bond in angiotensinogen to generate angiotensin I.</text>
        <dbReference type="EC" id="3.4.23.15"/>
    </reaction>
</comment>
<evidence type="ECO:0000256" key="12">
    <source>
        <dbReference type="ARBA" id="ARBA00032220"/>
    </source>
</evidence>
<organism evidence="17 18">
    <name type="scientific">Monodelphis domestica</name>
    <name type="common">Gray short-tailed opossum</name>
    <dbReference type="NCBI Taxonomy" id="13616"/>
    <lineage>
        <taxon>Eukaryota</taxon>
        <taxon>Metazoa</taxon>
        <taxon>Chordata</taxon>
        <taxon>Craniata</taxon>
        <taxon>Vertebrata</taxon>
        <taxon>Euteleostomi</taxon>
        <taxon>Mammalia</taxon>
        <taxon>Metatheria</taxon>
        <taxon>Didelphimorphia</taxon>
        <taxon>Didelphidae</taxon>
        <taxon>Monodelphis</taxon>
    </lineage>
</organism>
<dbReference type="PROSITE" id="PS00141">
    <property type="entry name" value="ASP_PROTEASE"/>
    <property type="match status" value="1"/>
</dbReference>
<feature type="disulfide bond" evidence="14">
    <location>
        <begin position="236"/>
        <end position="240"/>
    </location>
</feature>
<dbReference type="SUPFAM" id="SSF50630">
    <property type="entry name" value="Acid proteases"/>
    <property type="match status" value="1"/>
</dbReference>
<dbReference type="AlphaFoldDB" id="F6XDR4"/>
<keyword evidence="8 15" id="KW-0064">Aspartyl protease</keyword>
<evidence type="ECO:0000256" key="13">
    <source>
        <dbReference type="PIRSR" id="PIRSR601461-1"/>
    </source>
</evidence>
<evidence type="ECO:0000256" key="4">
    <source>
        <dbReference type="ARBA" id="ARBA00013216"/>
    </source>
</evidence>
<keyword evidence="18" id="KW-1185">Reference proteome</keyword>
<dbReference type="GO" id="GO:0008217">
    <property type="term" value="P:regulation of blood pressure"/>
    <property type="evidence" value="ECO:0007669"/>
    <property type="project" value="UniProtKB-ARBA"/>
</dbReference>
<feature type="domain" description="Peptidase A1" evidence="16">
    <location>
        <begin position="42"/>
        <end position="353"/>
    </location>
</feature>
<name>F6XDR4_MONDO</name>
<evidence type="ECO:0000256" key="6">
    <source>
        <dbReference type="ARBA" id="ARBA00022670"/>
    </source>
</evidence>
<keyword evidence="6 15" id="KW-0645">Protease</keyword>
<dbReference type="InterPro" id="IPR033121">
    <property type="entry name" value="PEPTIDASE_A1"/>
</dbReference>
<dbReference type="Proteomes" id="UP000002280">
    <property type="component" value="Chromosome 2"/>
</dbReference>
<comment type="similarity">
    <text evidence="3 15">Belongs to the peptidase A1 family.</text>
</comment>
<dbReference type="PRINTS" id="PR00792">
    <property type="entry name" value="PEPSIN"/>
</dbReference>
<dbReference type="Ensembl" id="ENSMODT00000040079.3">
    <property type="protein sequence ID" value="ENSMODP00000038479.3"/>
    <property type="gene ID" value="ENSMODG00000025705.2"/>
</dbReference>
<dbReference type="Pfam" id="PF00026">
    <property type="entry name" value="Asp"/>
    <property type="match status" value="1"/>
</dbReference>
<dbReference type="FunFam" id="2.40.70.10:FF:000037">
    <property type="entry name" value="Renin"/>
    <property type="match status" value="1"/>
</dbReference>
<reference evidence="17" key="3">
    <citation type="submission" date="2025-09" db="UniProtKB">
        <authorList>
            <consortium name="Ensembl"/>
        </authorList>
    </citation>
    <scope>IDENTIFICATION</scope>
</reference>
<dbReference type="GO" id="GO:0006508">
    <property type="term" value="P:proteolysis"/>
    <property type="evidence" value="ECO:0007669"/>
    <property type="project" value="UniProtKB-KW"/>
</dbReference>
<evidence type="ECO:0000256" key="3">
    <source>
        <dbReference type="ARBA" id="ARBA00007447"/>
    </source>
</evidence>
<dbReference type="InterPro" id="IPR001461">
    <property type="entry name" value="Aspartic_peptidase_A1"/>
</dbReference>
<feature type="active site" evidence="13">
    <location>
        <position position="60"/>
    </location>
</feature>
<evidence type="ECO:0000256" key="10">
    <source>
        <dbReference type="ARBA" id="ARBA00023145"/>
    </source>
</evidence>
<reference evidence="17" key="2">
    <citation type="submission" date="2025-08" db="UniProtKB">
        <authorList>
            <consortium name="Ensembl"/>
        </authorList>
    </citation>
    <scope>IDENTIFICATION</scope>
</reference>
<reference evidence="17 18" key="1">
    <citation type="journal article" date="2007" name="Nature">
        <title>Genome of the marsupial Monodelphis domestica reveals innovation in non-coding sequences.</title>
        <authorList>
            <person name="Mikkelsen T.S."/>
            <person name="Wakefield M.J."/>
            <person name="Aken B."/>
            <person name="Amemiya C.T."/>
            <person name="Chang J.L."/>
            <person name="Duke S."/>
            <person name="Garber M."/>
            <person name="Gentles A.J."/>
            <person name="Goodstadt L."/>
            <person name="Heger A."/>
            <person name="Jurka J."/>
            <person name="Kamal M."/>
            <person name="Mauceli E."/>
            <person name="Searle S.M."/>
            <person name="Sharpe T."/>
            <person name="Baker M.L."/>
            <person name="Batzer M.A."/>
            <person name="Benos P.V."/>
            <person name="Belov K."/>
            <person name="Clamp M."/>
            <person name="Cook A."/>
            <person name="Cuff J."/>
            <person name="Das R."/>
            <person name="Davidow L."/>
            <person name="Deakin J.E."/>
            <person name="Fazzari M.J."/>
            <person name="Glass J.L."/>
            <person name="Grabherr M."/>
            <person name="Greally J.M."/>
            <person name="Gu W."/>
            <person name="Hore T.A."/>
            <person name="Huttley G.A."/>
            <person name="Kleber M."/>
            <person name="Jirtle R.L."/>
            <person name="Koina E."/>
            <person name="Lee J.T."/>
            <person name="Mahony S."/>
            <person name="Marra M.A."/>
            <person name="Miller R.D."/>
            <person name="Nicholls R.D."/>
            <person name="Oda M."/>
            <person name="Papenfuss A.T."/>
            <person name="Parra Z.E."/>
            <person name="Pollock D.D."/>
            <person name="Ray D.A."/>
            <person name="Schein J.E."/>
            <person name="Speed T.P."/>
            <person name="Thompson K."/>
            <person name="VandeBerg J.L."/>
            <person name="Wade C.M."/>
            <person name="Walker J.A."/>
            <person name="Waters P.D."/>
            <person name="Webber C."/>
            <person name="Weidman J.R."/>
            <person name="Xie X."/>
            <person name="Zody M.C."/>
            <person name="Baldwin J."/>
            <person name="Abdouelleil A."/>
            <person name="Abdulkadir J."/>
            <person name="Abebe A."/>
            <person name="Abera B."/>
            <person name="Abreu J."/>
            <person name="Acer S.C."/>
            <person name="Aftuck L."/>
            <person name="Alexander A."/>
            <person name="An P."/>
            <person name="Anderson E."/>
            <person name="Anderson S."/>
            <person name="Arachi H."/>
            <person name="Azer M."/>
            <person name="Bachantsang P."/>
            <person name="Barry A."/>
            <person name="Bayul T."/>
            <person name="Berlin A."/>
            <person name="Bessette D."/>
            <person name="Bloom T."/>
            <person name="Bloom T."/>
            <person name="Boguslavskiy L."/>
            <person name="Bonnet C."/>
            <person name="Boukhgalter B."/>
            <person name="Bourzgui I."/>
            <person name="Brown A."/>
            <person name="Cahill P."/>
            <person name="Channer S."/>
            <person name="Cheshatsang Y."/>
            <person name="Chuda L."/>
            <person name="Citroen M."/>
            <person name="Collymore A."/>
            <person name="Cooke P."/>
            <person name="Costello M."/>
            <person name="D'Aco K."/>
            <person name="Daza R."/>
            <person name="De Haan G."/>
            <person name="DeGray S."/>
            <person name="DeMaso C."/>
            <person name="Dhargay N."/>
            <person name="Dooley K."/>
            <person name="Dooley E."/>
            <person name="Doricent M."/>
            <person name="Dorje P."/>
            <person name="Dorjee K."/>
            <person name="Dupes A."/>
            <person name="Elong R."/>
            <person name="Falk J."/>
            <person name="Farina A."/>
            <person name="Faro S."/>
            <person name="Ferguson D."/>
            <person name="Fisher S."/>
            <person name="Foley C.D."/>
            <person name="Franke A."/>
            <person name="Friedrich D."/>
            <person name="Gadbois L."/>
            <person name="Gearin G."/>
            <person name="Gearin C.R."/>
            <person name="Giannoukos G."/>
            <person name="Goode T."/>
            <person name="Graham J."/>
            <person name="Grandbois E."/>
            <person name="Grewal S."/>
            <person name="Gyaltsen K."/>
            <person name="Hafez N."/>
            <person name="Hagos B."/>
            <person name="Hall J."/>
            <person name="Henson C."/>
            <person name="Hollinger A."/>
            <person name="Honan T."/>
            <person name="Huard M.D."/>
            <person name="Hughes L."/>
            <person name="Hurhula B."/>
            <person name="Husby M.E."/>
            <person name="Kamat A."/>
            <person name="Kanga B."/>
            <person name="Kashin S."/>
            <person name="Khazanovich D."/>
            <person name="Kisner P."/>
            <person name="Lance K."/>
            <person name="Lara M."/>
            <person name="Lee W."/>
            <person name="Lennon N."/>
            <person name="Letendre F."/>
            <person name="LeVine R."/>
            <person name="Lipovsky A."/>
            <person name="Liu X."/>
            <person name="Liu J."/>
            <person name="Liu S."/>
            <person name="Lokyitsang T."/>
            <person name="Lokyitsang Y."/>
            <person name="Lubonja R."/>
            <person name="Lui A."/>
            <person name="MacDonald P."/>
            <person name="Magnisalis V."/>
            <person name="Maru K."/>
            <person name="Matthews C."/>
            <person name="McCusker W."/>
            <person name="McDonough S."/>
            <person name="Mehta T."/>
            <person name="Meldrim J."/>
            <person name="Meneus L."/>
            <person name="Mihai O."/>
            <person name="Mihalev A."/>
            <person name="Mihova T."/>
            <person name="Mittelman R."/>
            <person name="Mlenga V."/>
            <person name="Montmayeur A."/>
            <person name="Mulrain L."/>
            <person name="Navidi A."/>
            <person name="Naylor J."/>
            <person name="Negash T."/>
            <person name="Nguyen T."/>
            <person name="Nguyen N."/>
            <person name="Nicol R."/>
            <person name="Norbu C."/>
            <person name="Norbu N."/>
            <person name="Novod N."/>
            <person name="O'Neill B."/>
            <person name="Osman S."/>
            <person name="Markiewicz E."/>
            <person name="Oyono O.L."/>
            <person name="Patti C."/>
            <person name="Phunkhang P."/>
            <person name="Pierre F."/>
            <person name="Priest M."/>
            <person name="Raghuraman S."/>
            <person name="Rege F."/>
            <person name="Reyes R."/>
            <person name="Rise C."/>
            <person name="Rogov P."/>
            <person name="Ross K."/>
            <person name="Ryan E."/>
            <person name="Settipalli S."/>
            <person name="Shea T."/>
            <person name="Sherpa N."/>
            <person name="Shi L."/>
            <person name="Shih D."/>
            <person name="Sparrow T."/>
            <person name="Spaulding J."/>
            <person name="Stalker J."/>
            <person name="Stange-Thomann N."/>
            <person name="Stavropoulos S."/>
            <person name="Stone C."/>
            <person name="Strader C."/>
            <person name="Tesfaye S."/>
            <person name="Thomson T."/>
            <person name="Thoulutsang Y."/>
            <person name="Thoulutsang D."/>
            <person name="Topham K."/>
            <person name="Topping I."/>
            <person name="Tsamla T."/>
            <person name="Vassiliev H."/>
            <person name="Vo A."/>
            <person name="Wangchuk T."/>
            <person name="Wangdi T."/>
            <person name="Weiand M."/>
            <person name="Wilkinson J."/>
            <person name="Wilson A."/>
            <person name="Yadav S."/>
            <person name="Young G."/>
            <person name="Yu Q."/>
            <person name="Zembek L."/>
            <person name="Zhong D."/>
            <person name="Zimmer A."/>
            <person name="Zwirko Z."/>
            <person name="Jaffe D.B."/>
            <person name="Alvarez P."/>
            <person name="Brockman W."/>
            <person name="Butler J."/>
            <person name="Chin C."/>
            <person name="Gnerre S."/>
            <person name="MacCallum I."/>
            <person name="Graves J.A."/>
            <person name="Ponting C.P."/>
            <person name="Breen M."/>
            <person name="Samollow P.B."/>
            <person name="Lander E.S."/>
            <person name="Lindblad-Toh K."/>
        </authorList>
    </citation>
    <scope>NUCLEOTIDE SEQUENCE [LARGE SCALE GENOMIC DNA]</scope>
</reference>
<dbReference type="GO" id="GO:0004190">
    <property type="term" value="F:aspartic-type endopeptidase activity"/>
    <property type="evidence" value="ECO:0007669"/>
    <property type="project" value="UniProtKB-KW"/>
</dbReference>
<dbReference type="Bgee" id="ENSMODG00000025705">
    <property type="expression patterns" value="Expressed in uterus and 13 other cell types or tissues"/>
</dbReference>
<evidence type="ECO:0000256" key="14">
    <source>
        <dbReference type="PIRSR" id="PIRSR601461-2"/>
    </source>
</evidence>
<evidence type="ECO:0000313" key="18">
    <source>
        <dbReference type="Proteomes" id="UP000002280"/>
    </source>
</evidence>
<evidence type="ECO:0000259" key="16">
    <source>
        <dbReference type="PROSITE" id="PS51767"/>
    </source>
</evidence>
<evidence type="ECO:0000256" key="15">
    <source>
        <dbReference type="RuleBase" id="RU000454"/>
    </source>
</evidence>
<dbReference type="eggNOG" id="KOG1339">
    <property type="taxonomic scope" value="Eukaryota"/>
</dbReference>
<sequence>MASAKESMKLNRRLLGKINREDNFLYNKIFSVVLTNYEDTQYYGEISIGSPSQNFKVVFDTGTSDFWVPSILCSPFNKVCEFHNRYDASISSTYKENESELVIPYASGWVEGFRSQDILTIGGMKVTQLFLEVTSLSLIPFGLTQFDGILGLGYPEQARSKITPVFDNIMAKKVLNKNVFSIYYDRTSGQKAGELILGGSDPNYYRGSFYYVKTSRPHFWQIQMQGLIVRSHVVSCENGCPTVVDTGTSFITGPSNSIWTLMMVIGAKEKDKEYFVKCNQKKKLSSISFKFDGKTFTLQGSDYVLEHNDKMCMVAFHGKDIAKPVGPLWILGTTFIQKFYTEFDRHNNRIGFAFAV</sequence>
<dbReference type="Gene3D" id="2.40.70.10">
    <property type="entry name" value="Acid Proteases"/>
    <property type="match status" value="2"/>
</dbReference>
<feature type="active site" evidence="13">
    <location>
        <position position="245"/>
    </location>
</feature>
<dbReference type="GeneTree" id="ENSGT00940000157898"/>
<dbReference type="EC" id="3.4.23.15" evidence="4"/>
<dbReference type="PANTHER" id="PTHR47966">
    <property type="entry name" value="BETA-SITE APP-CLEAVING ENZYME, ISOFORM A-RELATED"/>
    <property type="match status" value="1"/>
</dbReference>
<dbReference type="InterPro" id="IPR021109">
    <property type="entry name" value="Peptidase_aspartic_dom_sf"/>
</dbReference>
<dbReference type="InterPro" id="IPR001969">
    <property type="entry name" value="Aspartic_peptidase_AS"/>
</dbReference>